<feature type="region of interest" description="Disordered" evidence="1">
    <location>
        <begin position="1"/>
        <end position="26"/>
    </location>
</feature>
<dbReference type="EMBL" id="JAAAUY010000064">
    <property type="protein sequence ID" value="KAF9336320.1"/>
    <property type="molecule type" value="Genomic_DNA"/>
</dbReference>
<evidence type="ECO:0000256" key="1">
    <source>
        <dbReference type="SAM" id="MobiDB-lite"/>
    </source>
</evidence>
<evidence type="ECO:0000313" key="3">
    <source>
        <dbReference type="Proteomes" id="UP000696485"/>
    </source>
</evidence>
<evidence type="ECO:0000313" key="2">
    <source>
        <dbReference type="EMBL" id="KAF9336320.1"/>
    </source>
</evidence>
<proteinExistence type="predicted"/>
<accession>A0A9P5SRN6</accession>
<feature type="compositionally biased region" description="Basic residues" evidence="1">
    <location>
        <begin position="1"/>
        <end position="16"/>
    </location>
</feature>
<protein>
    <submittedName>
        <fullName evidence="2">Uncharacterized protein</fullName>
    </submittedName>
</protein>
<gene>
    <name evidence="2" type="ORF">BG006_009058</name>
</gene>
<name>A0A9P5SRN6_9FUNG</name>
<reference evidence="2" key="1">
    <citation type="journal article" date="2020" name="Fungal Divers.">
        <title>Resolving the Mortierellaceae phylogeny through synthesis of multi-gene phylogenetics and phylogenomics.</title>
        <authorList>
            <person name="Vandepol N."/>
            <person name="Liber J."/>
            <person name="Desiro A."/>
            <person name="Na H."/>
            <person name="Kennedy M."/>
            <person name="Barry K."/>
            <person name="Grigoriev I.V."/>
            <person name="Miller A.N."/>
            <person name="O'Donnell K."/>
            <person name="Stajich J.E."/>
            <person name="Bonito G."/>
        </authorList>
    </citation>
    <scope>NUCLEOTIDE SEQUENCE</scope>
    <source>
        <strain evidence="2">NVP1</strain>
    </source>
</reference>
<organism evidence="2 3">
    <name type="scientific">Podila minutissima</name>
    <dbReference type="NCBI Taxonomy" id="64525"/>
    <lineage>
        <taxon>Eukaryota</taxon>
        <taxon>Fungi</taxon>
        <taxon>Fungi incertae sedis</taxon>
        <taxon>Mucoromycota</taxon>
        <taxon>Mortierellomycotina</taxon>
        <taxon>Mortierellomycetes</taxon>
        <taxon>Mortierellales</taxon>
        <taxon>Mortierellaceae</taxon>
        <taxon>Podila</taxon>
    </lineage>
</organism>
<dbReference type="Proteomes" id="UP000696485">
    <property type="component" value="Unassembled WGS sequence"/>
</dbReference>
<comment type="caution">
    <text evidence="2">The sequence shown here is derived from an EMBL/GenBank/DDBJ whole genome shotgun (WGS) entry which is preliminary data.</text>
</comment>
<keyword evidence="3" id="KW-1185">Reference proteome</keyword>
<dbReference type="AlphaFoldDB" id="A0A9P5SRN6"/>
<sequence length="50" mass="5535">MGAHVQHTHSSPKHAHTSPGACPSVRAQELQMTTAQQGLLYTRVNRQQQE</sequence>